<dbReference type="GO" id="GO:0003735">
    <property type="term" value="F:structural constituent of ribosome"/>
    <property type="evidence" value="ECO:0007669"/>
    <property type="project" value="InterPro"/>
</dbReference>
<dbReference type="SUPFAM" id="SSF54570">
    <property type="entry name" value="Ribosomal protein S19"/>
    <property type="match status" value="1"/>
</dbReference>
<dbReference type="PANTHER" id="PTHR11880:SF67">
    <property type="entry name" value="SMALL RIBOSOMAL SUBUNIT PROTEIN US19M"/>
    <property type="match status" value="1"/>
</dbReference>
<proteinExistence type="inferred from homology"/>
<gene>
    <name evidence="8" type="primary">rps19</name>
</gene>
<dbReference type="Gene3D" id="3.30.860.10">
    <property type="entry name" value="30s Ribosomal Protein S19, Chain A"/>
    <property type="match status" value="1"/>
</dbReference>
<evidence type="ECO:0000256" key="3">
    <source>
        <dbReference type="ARBA" id="ARBA00022980"/>
    </source>
</evidence>
<dbReference type="InterPro" id="IPR020934">
    <property type="entry name" value="Ribosomal_uS19_CS"/>
</dbReference>
<dbReference type="PRINTS" id="PR00975">
    <property type="entry name" value="RIBOSOMALS19"/>
</dbReference>
<evidence type="ECO:0000256" key="7">
    <source>
        <dbReference type="RuleBase" id="RU003485"/>
    </source>
</evidence>
<dbReference type="GO" id="GO:0000028">
    <property type="term" value="P:ribosomal small subunit assembly"/>
    <property type="evidence" value="ECO:0007669"/>
    <property type="project" value="TreeGrafter"/>
</dbReference>
<comment type="similarity">
    <text evidence="2 7">Belongs to the universal ribosomal protein uS19 family.</text>
</comment>
<dbReference type="GeneID" id="801285"/>
<dbReference type="InterPro" id="IPR005732">
    <property type="entry name" value="Ribosomal_uS19_bac-type"/>
</dbReference>
<dbReference type="PROSITE" id="PS00323">
    <property type="entry name" value="RIBOSOMAL_S19"/>
    <property type="match status" value="1"/>
</dbReference>
<dbReference type="InterPro" id="IPR023575">
    <property type="entry name" value="Ribosomal_uS19_SF"/>
</dbReference>
<dbReference type="NCBIfam" id="TIGR01050">
    <property type="entry name" value="rpsS_bact"/>
    <property type="match status" value="1"/>
</dbReference>
<dbReference type="AlphaFoldDB" id="Q9G868"/>
<dbReference type="PANTHER" id="PTHR11880">
    <property type="entry name" value="RIBOSOMAL PROTEIN S19P FAMILY MEMBER"/>
    <property type="match status" value="1"/>
</dbReference>
<reference evidence="8" key="1">
    <citation type="submission" date="2000-08" db="EMBL/GenBank/DDBJ databases">
        <title>Comparative analysis of mitochondrial genomes of the ancient jakobid protists.</title>
        <authorList>
            <person name="Burger G."/>
            <person name="O'Kelly C.J."/>
            <person name="Gray W.M."/>
        </authorList>
    </citation>
    <scope>NUCLEOTIDE SEQUENCE</scope>
    <source>
        <strain evidence="8">ATCC 50310</strain>
    </source>
</reference>
<dbReference type="EMBL" id="AF295546">
    <property type="protein sequence ID" value="AAG13709.1"/>
    <property type="molecule type" value="Genomic_DNA"/>
</dbReference>
<evidence type="ECO:0000256" key="5">
    <source>
        <dbReference type="ARBA" id="ARBA00023274"/>
    </source>
</evidence>
<evidence type="ECO:0000256" key="4">
    <source>
        <dbReference type="ARBA" id="ARBA00023128"/>
    </source>
</evidence>
<keyword evidence="4 8" id="KW-0496">Mitochondrion</keyword>
<dbReference type="RefSeq" id="NP_066342.1">
    <property type="nucleotide sequence ID" value="NC_002553.1"/>
</dbReference>
<keyword evidence="3 7" id="KW-0689">Ribosomal protein</keyword>
<dbReference type="Pfam" id="PF00203">
    <property type="entry name" value="Ribosomal_S19"/>
    <property type="match status" value="1"/>
</dbReference>
<dbReference type="GO" id="GO:0003723">
    <property type="term" value="F:RNA binding"/>
    <property type="evidence" value="ECO:0007669"/>
    <property type="project" value="InterPro"/>
</dbReference>
<keyword evidence="5 7" id="KW-0687">Ribonucleoprotein</keyword>
<dbReference type="PIRSF" id="PIRSF002144">
    <property type="entry name" value="Ribosomal_S19"/>
    <property type="match status" value="1"/>
</dbReference>
<dbReference type="GO" id="GO:0006412">
    <property type="term" value="P:translation"/>
    <property type="evidence" value="ECO:0007669"/>
    <property type="project" value="InterPro"/>
</dbReference>
<organism evidence="8">
    <name type="scientific">Malawimonas jakobiformis</name>
    <name type="common">Flagellated protozoan</name>
    <dbReference type="NCBI Taxonomy" id="136089"/>
    <lineage>
        <taxon>Eukaryota</taxon>
        <taxon>Malawimonadida</taxon>
        <taxon>Malawimonadidae</taxon>
        <taxon>Malawimonas</taxon>
    </lineage>
</organism>
<evidence type="ECO:0000313" key="8">
    <source>
        <dbReference type="EMBL" id="AAG13709.1"/>
    </source>
</evidence>
<accession>Q9G868</accession>
<evidence type="ECO:0000256" key="1">
    <source>
        <dbReference type="ARBA" id="ARBA00004173"/>
    </source>
</evidence>
<protein>
    <recommendedName>
        <fullName evidence="6">Small ribosomal subunit protein uS19m</fullName>
    </recommendedName>
</protein>
<sequence length="85" mass="10097">MTRSLWKNIFIDNSLVKAVNKKIIKIYSRRSVIYPQYLNKKVKIYNGNKFIPIKITDNMIGHKFGEFSLTRQIYVFKGKKKGKKK</sequence>
<dbReference type="HAMAP" id="MF_00531">
    <property type="entry name" value="Ribosomal_uS19"/>
    <property type="match status" value="1"/>
</dbReference>
<geneLocation type="mitochondrion" evidence="8"/>
<dbReference type="InterPro" id="IPR002222">
    <property type="entry name" value="Ribosomal_uS19"/>
</dbReference>
<name>Q9G868_MALJA</name>
<comment type="subcellular location">
    <subcellularLocation>
        <location evidence="1">Mitochondrion</location>
    </subcellularLocation>
</comment>
<dbReference type="GO" id="GO:0005763">
    <property type="term" value="C:mitochondrial small ribosomal subunit"/>
    <property type="evidence" value="ECO:0007669"/>
    <property type="project" value="TreeGrafter"/>
</dbReference>
<evidence type="ECO:0000256" key="2">
    <source>
        <dbReference type="ARBA" id="ARBA00007345"/>
    </source>
</evidence>
<evidence type="ECO:0000256" key="6">
    <source>
        <dbReference type="ARBA" id="ARBA00044183"/>
    </source>
</evidence>